<reference evidence="1 2" key="1">
    <citation type="submission" date="2012-12" db="EMBL/GenBank/DDBJ databases">
        <title>The Genome Sequence of Bacillus cereus VD196.</title>
        <authorList>
            <consortium name="The Broad Institute Genome Sequencing Platform"/>
            <consortium name="The Broad Institute Genome Sequencing Center for Infectious Disease"/>
            <person name="Feldgarden M."/>
            <person name="Van der Auwera G.A."/>
            <person name="Mahillon J."/>
            <person name="Duprez V."/>
            <person name="Timmery S."/>
            <person name="Mattelet C."/>
            <person name="Dierick K."/>
            <person name="Sun M."/>
            <person name="Yu Z."/>
            <person name="Zhu L."/>
            <person name="Hu X."/>
            <person name="Shank E.B."/>
            <person name="Swiecicka I."/>
            <person name="Hansen B.M."/>
            <person name="Andrup L."/>
            <person name="Walker B."/>
            <person name="Young S.K."/>
            <person name="Zeng Q."/>
            <person name="Gargeya S."/>
            <person name="Fitzgerald M."/>
            <person name="Haas B."/>
            <person name="Abouelleil A."/>
            <person name="Alvarado L."/>
            <person name="Arachchi H.M."/>
            <person name="Berlin A.M."/>
            <person name="Chapman S.B."/>
            <person name="Dewar J."/>
            <person name="Goldberg J."/>
            <person name="Griggs A."/>
            <person name="Gujja S."/>
            <person name="Hansen M."/>
            <person name="Howarth C."/>
            <person name="Imamovic A."/>
            <person name="Larimer J."/>
            <person name="McCowan C."/>
            <person name="Murphy C."/>
            <person name="Neiman D."/>
            <person name="Pearson M."/>
            <person name="Priest M."/>
            <person name="Roberts A."/>
            <person name="Saif S."/>
            <person name="Shea T."/>
            <person name="Sisk P."/>
            <person name="Sykes S."/>
            <person name="Wortman J."/>
            <person name="Nusbaum C."/>
            <person name="Birren B."/>
        </authorList>
    </citation>
    <scope>NUCLEOTIDE SEQUENCE [LARGE SCALE GENOMIC DNA]</scope>
    <source>
        <strain evidence="1 2">VD196</strain>
    </source>
</reference>
<evidence type="ECO:0000313" key="1">
    <source>
        <dbReference type="EMBL" id="EOO66383.1"/>
    </source>
</evidence>
<name>A0A9W5Q3K0_BACCE</name>
<proteinExistence type="predicted"/>
<evidence type="ECO:0000313" key="2">
    <source>
        <dbReference type="Proteomes" id="UP000014023"/>
    </source>
</evidence>
<gene>
    <name evidence="1" type="ORF">IKE_03100</name>
</gene>
<dbReference type="EMBL" id="AHFL01000015">
    <property type="protein sequence ID" value="EOO66383.1"/>
    <property type="molecule type" value="Genomic_DNA"/>
</dbReference>
<dbReference type="Proteomes" id="UP000014023">
    <property type="component" value="Unassembled WGS sequence"/>
</dbReference>
<organism evidence="1 2">
    <name type="scientific">Bacillus cereus VD196</name>
    <dbReference type="NCBI Taxonomy" id="1053243"/>
    <lineage>
        <taxon>Bacteria</taxon>
        <taxon>Bacillati</taxon>
        <taxon>Bacillota</taxon>
        <taxon>Bacilli</taxon>
        <taxon>Bacillales</taxon>
        <taxon>Bacillaceae</taxon>
        <taxon>Bacillus</taxon>
        <taxon>Bacillus cereus group</taxon>
    </lineage>
</organism>
<accession>A0A9W5Q3K0</accession>
<dbReference type="AlphaFoldDB" id="A0A9W5Q3K0"/>
<comment type="caution">
    <text evidence="1">The sequence shown here is derived from an EMBL/GenBank/DDBJ whole genome shotgun (WGS) entry which is preliminary data.</text>
</comment>
<dbReference type="RefSeq" id="WP_016125328.1">
    <property type="nucleotide sequence ID" value="NZ_KB976265.1"/>
</dbReference>
<sequence>MTRRYETASMVGREERAKAELGKEVQLRTSILKQIDAALKKINVSQKGQRM</sequence>
<protein>
    <submittedName>
        <fullName evidence="1">Uncharacterized protein</fullName>
    </submittedName>
</protein>